<dbReference type="InterPro" id="IPR050216">
    <property type="entry name" value="LRR_domain-containing"/>
</dbReference>
<dbReference type="Proteomes" id="UP000722791">
    <property type="component" value="Unassembled WGS sequence"/>
</dbReference>
<sequence>MSSGETSRTNPRGSQTHSSPSKNTKASTTTSQASRRSKVAHYGNGEGSGSGSSGATYRRPTATTGPAAVSLTTTPSCRSTPYTHSSTPNAVRSRTIGSISWEGGQESAACSGEVDGELDNGLGSDAEQSYNSVSRAAAERIRLRRILDGGIDGASTVTAVAVVDPFGPAQTEQDSTCEVAAASIIVMCQASGICDVSMRGVTRLPPSLYKFFRAEGGLVSELQVQGNRLSSAPPLELLPSLTRLDLSANLLSSVPDSLGKLRKLRALDLSRNVQLVALPDSLCDLTGLTSLDLSHNALQCLPLTMGRLNRLVEMRLDSNQLSYLPPECVGLPSLTALHVSYNRLTALPSELGAASSLTGIFVNHNKLTALPATLGQLRQRLADLHLHNNELTVLPRELGLLAALTRITTGCNPLVHPPPNVARRGVAAVREYLLADWHGTEEGTEGPMLESDGVGGGEAASPGQQEGEAPEPEGNGGRASGEEPYVGLHAQGRRRRLVLSAACKSCADKDDRIEELGQLLREAGERAERYERQLDQSQEKLRRQAQDLTVQAQRTVQLEAEISRLNRQLAAAASAPSLGRRPAAGGGGSSGCERRTEEVEEHLRRELMAARSAAEVAGAAAAAAEREERRLRRDLERREQEVAAHREHVEQLSESLGRERERCIAAVSAATDATQKLEELQVAAKEWDELRKKLEVSEKANKDAWKAAHVAREGQLSAEATADVTQGKLVAAEAASQRLVQQLQEEKAAAALAAAEAESRQMQLQIELTRLRADLAALMAERTVFHDLAHSQVPPTGRENGGPTDTSCAAGPLAQTATAFGDGAVRNAWAPPQRI</sequence>
<evidence type="ECO:0000256" key="5">
    <source>
        <dbReference type="SAM" id="MobiDB-lite"/>
    </source>
</evidence>
<gene>
    <name evidence="6" type="ORF">Vretimale_5754</name>
</gene>
<comment type="caution">
    <text evidence="6">The sequence shown here is derived from an EMBL/GenBank/DDBJ whole genome shotgun (WGS) entry which is preliminary data.</text>
</comment>
<dbReference type="InterPro" id="IPR032675">
    <property type="entry name" value="LRR_dom_sf"/>
</dbReference>
<feature type="region of interest" description="Disordered" evidence="5">
    <location>
        <begin position="1"/>
        <end position="90"/>
    </location>
</feature>
<feature type="compositionally biased region" description="Basic and acidic residues" evidence="5">
    <location>
        <begin position="592"/>
        <end position="601"/>
    </location>
</feature>
<evidence type="ECO:0000313" key="6">
    <source>
        <dbReference type="EMBL" id="GIM00858.1"/>
    </source>
</evidence>
<dbReference type="EMBL" id="BNCQ01000008">
    <property type="protein sequence ID" value="GIM00858.1"/>
    <property type="molecule type" value="Genomic_DNA"/>
</dbReference>
<keyword evidence="2" id="KW-0433">Leucine-rich repeat</keyword>
<dbReference type="PROSITE" id="PS51450">
    <property type="entry name" value="LRR"/>
    <property type="match status" value="1"/>
</dbReference>
<reference evidence="6" key="1">
    <citation type="journal article" date="2021" name="Proc. Natl. Acad. Sci. U.S.A.">
        <title>Three genomes in the algal genus Volvox reveal the fate of a haploid sex-determining region after a transition to homothallism.</title>
        <authorList>
            <person name="Yamamoto K."/>
            <person name="Hamaji T."/>
            <person name="Kawai-Toyooka H."/>
            <person name="Matsuzaki R."/>
            <person name="Takahashi F."/>
            <person name="Nishimura Y."/>
            <person name="Kawachi M."/>
            <person name="Noguchi H."/>
            <person name="Minakuchi Y."/>
            <person name="Umen J.G."/>
            <person name="Toyoda A."/>
            <person name="Nozaki H."/>
        </authorList>
    </citation>
    <scope>NUCLEOTIDE SEQUENCE</scope>
    <source>
        <strain evidence="6">NIES-3785</strain>
    </source>
</reference>
<evidence type="ECO:0000256" key="1">
    <source>
        <dbReference type="ARBA" id="ARBA00004430"/>
    </source>
</evidence>
<dbReference type="SMART" id="SM00369">
    <property type="entry name" value="LRR_TYP"/>
    <property type="match status" value="6"/>
</dbReference>
<name>A0A8J4G6C4_9CHLO</name>
<feature type="region of interest" description="Disordered" evidence="5">
    <location>
        <begin position="439"/>
        <end position="484"/>
    </location>
</feature>
<feature type="coiled-coil region" evidence="4">
    <location>
        <begin position="729"/>
        <end position="781"/>
    </location>
</feature>
<accession>A0A8J4G6C4</accession>
<feature type="compositionally biased region" description="Polar residues" evidence="5">
    <location>
        <begin position="1"/>
        <end position="17"/>
    </location>
</feature>
<dbReference type="SMART" id="SM00364">
    <property type="entry name" value="LRR_BAC"/>
    <property type="match status" value="6"/>
</dbReference>
<dbReference type="Gene3D" id="3.80.10.10">
    <property type="entry name" value="Ribonuclease Inhibitor"/>
    <property type="match status" value="1"/>
</dbReference>
<dbReference type="PANTHER" id="PTHR48051:SF1">
    <property type="entry name" value="RAS SUPPRESSOR PROTEIN 1"/>
    <property type="match status" value="1"/>
</dbReference>
<keyword evidence="4" id="KW-0175">Coiled coil</keyword>
<dbReference type="InterPro" id="IPR001611">
    <property type="entry name" value="Leu-rich_rpt"/>
</dbReference>
<dbReference type="InterPro" id="IPR003591">
    <property type="entry name" value="Leu-rich_rpt_typical-subtyp"/>
</dbReference>
<evidence type="ECO:0000313" key="7">
    <source>
        <dbReference type="Proteomes" id="UP000722791"/>
    </source>
</evidence>
<dbReference type="GO" id="GO:0005930">
    <property type="term" value="C:axoneme"/>
    <property type="evidence" value="ECO:0007669"/>
    <property type="project" value="UniProtKB-SubCell"/>
</dbReference>
<dbReference type="Pfam" id="PF13855">
    <property type="entry name" value="LRR_8"/>
    <property type="match status" value="1"/>
</dbReference>
<proteinExistence type="predicted"/>
<evidence type="ECO:0000256" key="3">
    <source>
        <dbReference type="ARBA" id="ARBA00022737"/>
    </source>
</evidence>
<dbReference type="SUPFAM" id="SSF52058">
    <property type="entry name" value="L domain-like"/>
    <property type="match status" value="1"/>
</dbReference>
<evidence type="ECO:0000256" key="4">
    <source>
        <dbReference type="SAM" id="Coils"/>
    </source>
</evidence>
<dbReference type="PRINTS" id="PR00019">
    <property type="entry name" value="LEURICHRPT"/>
</dbReference>
<feature type="coiled-coil region" evidence="4">
    <location>
        <begin position="621"/>
        <end position="697"/>
    </location>
</feature>
<dbReference type="PANTHER" id="PTHR48051">
    <property type="match status" value="1"/>
</dbReference>
<evidence type="ECO:0000256" key="2">
    <source>
        <dbReference type="ARBA" id="ARBA00022614"/>
    </source>
</evidence>
<feature type="region of interest" description="Disordered" evidence="5">
    <location>
        <begin position="572"/>
        <end position="601"/>
    </location>
</feature>
<keyword evidence="3" id="KW-0677">Repeat</keyword>
<feature type="compositionally biased region" description="Polar residues" evidence="5">
    <location>
        <begin position="70"/>
        <end position="90"/>
    </location>
</feature>
<dbReference type="AlphaFoldDB" id="A0A8J4G6C4"/>
<comment type="subcellular location">
    <subcellularLocation>
        <location evidence="1">Cytoplasm</location>
        <location evidence="1">Cytoskeleton</location>
        <location evidence="1">Cilium axoneme</location>
    </subcellularLocation>
</comment>
<feature type="compositionally biased region" description="Low complexity" evidence="5">
    <location>
        <begin position="18"/>
        <end position="34"/>
    </location>
</feature>
<protein>
    <submittedName>
        <fullName evidence="6">Uncharacterized protein</fullName>
    </submittedName>
</protein>
<organism evidence="6 7">
    <name type="scientific">Volvox reticuliferus</name>
    <dbReference type="NCBI Taxonomy" id="1737510"/>
    <lineage>
        <taxon>Eukaryota</taxon>
        <taxon>Viridiplantae</taxon>
        <taxon>Chlorophyta</taxon>
        <taxon>core chlorophytes</taxon>
        <taxon>Chlorophyceae</taxon>
        <taxon>CS clade</taxon>
        <taxon>Chlamydomonadales</taxon>
        <taxon>Volvocaceae</taxon>
        <taxon>Volvox</taxon>
    </lineage>
</organism>